<evidence type="ECO:0000256" key="6">
    <source>
        <dbReference type="ARBA" id="ARBA00035208"/>
    </source>
</evidence>
<feature type="non-terminal residue" evidence="9">
    <location>
        <position position="1"/>
    </location>
</feature>
<evidence type="ECO:0000256" key="2">
    <source>
        <dbReference type="ARBA" id="ARBA00022730"/>
    </source>
</evidence>
<sequence>SPPSPSSPSPAKRSARPPSTSSPPPDTADVVIHLGLITDLQNKRRGTASTLTRGEKLGCARAGSIRPPLRPGGGVIFGPKPRDWSIKINKKEKQLAISTALSSIASENMMCVEEFREKFEKPRTREFIEAMRWWGLDPKEKVMFLVSDLTDNLEFLVGERMEAEGGGGGGGAGFDRFWRSYHGALPSKDRRCIQELFCSNKIRVARKLLLSSPLFAEQW</sequence>
<protein>
    <recommendedName>
        <fullName evidence="6">Large ribosomal subunit protein uL4c</fullName>
    </recommendedName>
    <alternativeName>
        <fullName evidence="7">50S ribosomal protein L4, chloroplastic</fullName>
    </alternativeName>
</protein>
<comment type="caution">
    <text evidence="9">The sequence shown here is derived from an EMBL/GenBank/DDBJ whole genome shotgun (WGS) entry which is preliminary data.</text>
</comment>
<evidence type="ECO:0000256" key="7">
    <source>
        <dbReference type="ARBA" id="ARBA00035387"/>
    </source>
</evidence>
<accession>A0A9Q0FEX5</accession>
<reference evidence="9" key="1">
    <citation type="submission" date="2022-02" db="EMBL/GenBank/DDBJ databases">
        <authorList>
            <person name="Henning P.M."/>
            <person name="McCubbin A.G."/>
            <person name="Shore J.S."/>
        </authorList>
    </citation>
    <scope>NUCLEOTIDE SEQUENCE</scope>
    <source>
        <strain evidence="9">F60SS</strain>
        <tissue evidence="9">Leaves</tissue>
    </source>
</reference>
<dbReference type="Pfam" id="PF00573">
    <property type="entry name" value="Ribosomal_L4"/>
    <property type="match status" value="1"/>
</dbReference>
<feature type="region of interest" description="Disordered" evidence="8">
    <location>
        <begin position="1"/>
        <end position="27"/>
    </location>
</feature>
<dbReference type="PANTHER" id="PTHR10746">
    <property type="entry name" value="50S RIBOSOMAL PROTEIN L4"/>
    <property type="match status" value="1"/>
</dbReference>
<dbReference type="GO" id="GO:1990904">
    <property type="term" value="C:ribonucleoprotein complex"/>
    <property type="evidence" value="ECO:0007669"/>
    <property type="project" value="UniProtKB-KW"/>
</dbReference>
<dbReference type="InterPro" id="IPR002136">
    <property type="entry name" value="Ribosomal_uL4"/>
</dbReference>
<keyword evidence="3" id="KW-0694">RNA-binding</keyword>
<name>A0A9Q0FEX5_9ROSI</name>
<dbReference type="EMBL" id="JAKUCV010005695">
    <property type="protein sequence ID" value="KAJ4830228.1"/>
    <property type="molecule type" value="Genomic_DNA"/>
</dbReference>
<evidence type="ECO:0000256" key="8">
    <source>
        <dbReference type="SAM" id="MobiDB-lite"/>
    </source>
</evidence>
<feature type="compositionally biased region" description="Low complexity" evidence="8">
    <location>
        <begin position="9"/>
        <end position="19"/>
    </location>
</feature>
<evidence type="ECO:0000313" key="9">
    <source>
        <dbReference type="EMBL" id="KAJ4830228.1"/>
    </source>
</evidence>
<dbReference type="InterPro" id="IPR013005">
    <property type="entry name" value="Ribosomal_uL4-like"/>
</dbReference>
<dbReference type="GO" id="GO:0006412">
    <property type="term" value="P:translation"/>
    <property type="evidence" value="ECO:0007669"/>
    <property type="project" value="InterPro"/>
</dbReference>
<evidence type="ECO:0000256" key="4">
    <source>
        <dbReference type="ARBA" id="ARBA00022980"/>
    </source>
</evidence>
<organism evidence="9 10">
    <name type="scientific">Turnera subulata</name>
    <dbReference type="NCBI Taxonomy" id="218843"/>
    <lineage>
        <taxon>Eukaryota</taxon>
        <taxon>Viridiplantae</taxon>
        <taxon>Streptophyta</taxon>
        <taxon>Embryophyta</taxon>
        <taxon>Tracheophyta</taxon>
        <taxon>Spermatophyta</taxon>
        <taxon>Magnoliopsida</taxon>
        <taxon>eudicotyledons</taxon>
        <taxon>Gunneridae</taxon>
        <taxon>Pentapetalae</taxon>
        <taxon>rosids</taxon>
        <taxon>fabids</taxon>
        <taxon>Malpighiales</taxon>
        <taxon>Passifloraceae</taxon>
        <taxon>Turnera</taxon>
    </lineage>
</organism>
<keyword evidence="2" id="KW-0699">rRNA-binding</keyword>
<comment type="similarity">
    <text evidence="1">Belongs to the universal ribosomal protein uL4 family.</text>
</comment>
<dbReference type="Proteomes" id="UP001141552">
    <property type="component" value="Unassembled WGS sequence"/>
</dbReference>
<gene>
    <name evidence="9" type="primary">RPL4_2</name>
    <name evidence="9" type="ORF">Tsubulata_037551</name>
</gene>
<evidence type="ECO:0000313" key="10">
    <source>
        <dbReference type="Proteomes" id="UP001141552"/>
    </source>
</evidence>
<keyword evidence="10" id="KW-1185">Reference proteome</keyword>
<evidence type="ECO:0000256" key="1">
    <source>
        <dbReference type="ARBA" id="ARBA00010528"/>
    </source>
</evidence>
<keyword evidence="5" id="KW-0687">Ribonucleoprotein</keyword>
<evidence type="ECO:0000256" key="3">
    <source>
        <dbReference type="ARBA" id="ARBA00022884"/>
    </source>
</evidence>
<dbReference type="SUPFAM" id="SSF52166">
    <property type="entry name" value="Ribosomal protein L4"/>
    <property type="match status" value="1"/>
</dbReference>
<dbReference type="OrthoDB" id="275876at2759"/>
<evidence type="ECO:0000256" key="5">
    <source>
        <dbReference type="ARBA" id="ARBA00023274"/>
    </source>
</evidence>
<dbReference type="GO" id="GO:0003735">
    <property type="term" value="F:structural constituent of ribosome"/>
    <property type="evidence" value="ECO:0007669"/>
    <property type="project" value="InterPro"/>
</dbReference>
<dbReference type="InterPro" id="IPR023574">
    <property type="entry name" value="Ribosomal_uL4_dom_sf"/>
</dbReference>
<keyword evidence="4 9" id="KW-0689">Ribosomal protein</keyword>
<dbReference type="GO" id="GO:0005840">
    <property type="term" value="C:ribosome"/>
    <property type="evidence" value="ECO:0007669"/>
    <property type="project" value="UniProtKB-KW"/>
</dbReference>
<dbReference type="PANTHER" id="PTHR10746:SF17">
    <property type="entry name" value="LARGE RIBOSOMAL SUBUNIT PROTEIN UL4C"/>
    <property type="match status" value="1"/>
</dbReference>
<proteinExistence type="inferred from homology"/>
<dbReference type="Gene3D" id="3.40.1370.10">
    <property type="match status" value="1"/>
</dbReference>
<reference evidence="9" key="2">
    <citation type="journal article" date="2023" name="Plants (Basel)">
        <title>Annotation of the Turnera subulata (Passifloraceae) Draft Genome Reveals the S-Locus Evolved after the Divergence of Turneroideae from Passifloroideae in a Stepwise Manner.</title>
        <authorList>
            <person name="Henning P.M."/>
            <person name="Roalson E.H."/>
            <person name="Mir W."/>
            <person name="McCubbin A.G."/>
            <person name="Shore J.S."/>
        </authorList>
    </citation>
    <scope>NUCLEOTIDE SEQUENCE</scope>
    <source>
        <strain evidence="9">F60SS</strain>
    </source>
</reference>
<dbReference type="AlphaFoldDB" id="A0A9Q0FEX5"/>
<dbReference type="GO" id="GO:0019843">
    <property type="term" value="F:rRNA binding"/>
    <property type="evidence" value="ECO:0007669"/>
    <property type="project" value="UniProtKB-KW"/>
</dbReference>